<evidence type="ECO:0000313" key="3">
    <source>
        <dbReference type="Proteomes" id="UP000196531"/>
    </source>
</evidence>
<keyword evidence="1" id="KW-0472">Membrane</keyword>
<dbReference type="EMBL" id="MAAO01000015">
    <property type="protein sequence ID" value="OUR93654.1"/>
    <property type="molecule type" value="Genomic_DNA"/>
</dbReference>
<name>A0A1Y5F2M3_9BACT</name>
<sequence>MGFLLAHVLWFNTALLYCPEVSASTIEKGQDKLLDTVINSTQYLSMMAARGRVKPKDIKQILGNVQKLKNQYLLNGEGEKAKALEKKILTPLARLDKLNEKLSGCPKSLKGLPERISNALLASPCAQYSEEVMFEKLEEMSLLLGKIENSFESQDISNSNDLSKLKDLLYQKQRKSIISSYAAIKTQFVSPMGDPASIIKEVSGKNRGSLDKDLLKQLEGIPKHKRSKLGIAGENFLETHKSTNEQLINLAKKSSRNSKIQSIASSFNSSFDDLTTPSNTLGKLTSEERRLLQKNSVNGFLQRDPANVLLQGPMSEEDRLVSSFRNPILMKHRLAGRMSCTSGRTCSRAEENLKSHFEGITKSKAKQKVEIIAERTKMFYNLVEKHNRENPDSKMVLAKKGSGKEVQRITPNDYKNSAFFLRKGSSSELIANNLGDIFNLDQLPKDRFSFMNKMMNGGKVFENSYGKNREAILEQSKVAAGQLDKAMERKFLDYVRSRKSSDIVTVADMESMFASSLKENVRTPAGISLSKLGLEESFKSHKKLQVARDPLLGNRFIMGLGTSSNRLFSSGDKKGIDKKKMWQGLENFLTQSKEYMNKVDEWYDDKSPEEFITDTLYYNPEIAAQVMTEHPELAGLICKLTKNAIEKKKLENASDEEMDRWMMIGSIIAGVALVIATGGFALAGAAVLGVLVTSGVGLVAGGISAGYHYSRHRELQDEYETTLSSYVTGLSSNDPEEAEKIKKLLDGSEEKFKQALWDGGFAALDGVFFLKGLRALNSVSKLKAAASGSKQVMQEAVAKGKEISAIEGIADAGNDVEDIIRLARVAKKNGASAKDIVKAIDEGARLPKKELMKILSESLEGKDIIKASKAAGFTSEQTLEALMLSKTSFDKKMKIAKKLIKSSKGKLKMPKTSDVELLTRIQLAAKGQSAFGDISKIPLHIASKLSNEERTAIVAEQMRRNGNTVKDLDKLSKGVVAAHEMSVINISGKVRTAKEANIDVATREWAIRNGILGDVDNFRDLSKDLKNKREILKSEIVLSAKSGATKAQIQAKFGAQSKALGQYEQRINSAAKKWGIDPSSGKKISKAAEVTSEFIFYDKHYSKITALGDELSSFHRMAQVDPPPVEFLKIMKKYMSEVESHLKLNGVNYSKNAKGEIIIAKGSRASVIGKLADDLPNGAQLVISPQDLLRNKARGVFQPGPPQRIVLSNSSITNLVIDGTTNHELGHLLLTNASNAGDLSHPFAAGSMKAVGSKRISSHGFGSYGKFQSLQEVETFNRGITKDISIINKLDKLIETTTDTKQLKRYKAQRAGIVDELRGQIQIAEDVANQTHSWFKNLDELVSSGEVAVTAINKPGGTFAKVEHLGVVLEIPVGPKGLSSAEFNTALIEKIKNIDAATVDRLDYFESLAHAKTKSNFLQEINKVGTPRDYTKAVNPKDEISRIFKRTEVALSERERLVEARDVEKLSDLISDVASKSPGDPSISDNMLKLKELQLHRALIDGDIAKAKTSLNNIKTQMNSGVINPELSKRLSSMEKLVTSGEKSQILTLQKSAKGELGAVDNAIEAYQSKLDTFVNSDGKNPDVLRQLIKERSSISSIDELTKTKHFLKQSRELARQGEGVGGEIFRNATELEVSASKIELATKINNMKLGEGLVDVQVKGTQGLAKSAILVPNNEAGEVVYYMYTSSGAKIGDVKMTAKQVEQAIESYHHNDMSGRLIIDKSTLSGKDVSKLK</sequence>
<gene>
    <name evidence="2" type="ORF">A9Q84_19495</name>
</gene>
<keyword evidence="1" id="KW-0812">Transmembrane</keyword>
<protein>
    <submittedName>
        <fullName evidence="2">Uncharacterized protein</fullName>
    </submittedName>
</protein>
<evidence type="ECO:0000313" key="2">
    <source>
        <dbReference type="EMBL" id="OUR93654.1"/>
    </source>
</evidence>
<feature type="transmembrane region" description="Helical" evidence="1">
    <location>
        <begin position="690"/>
        <end position="709"/>
    </location>
</feature>
<reference evidence="3" key="1">
    <citation type="journal article" date="2017" name="Proc. Natl. Acad. Sci. U.S.A.">
        <title>Simulation of Deepwater Horizon oil plume reveals substrate specialization within a complex community of hydrocarbon-degraders.</title>
        <authorList>
            <person name="Hu P."/>
            <person name="Dubinsky E.A."/>
            <person name="Probst A.J."/>
            <person name="Wang J."/>
            <person name="Sieber C.M.K."/>
            <person name="Tom L.M."/>
            <person name="Gardinali P."/>
            <person name="Banfield J.F."/>
            <person name="Atlas R.M."/>
            <person name="Andersen G.L."/>
        </authorList>
    </citation>
    <scope>NUCLEOTIDE SEQUENCE [LARGE SCALE GENOMIC DNA]</scope>
</reference>
<comment type="caution">
    <text evidence="2">The sequence shown here is derived from an EMBL/GenBank/DDBJ whole genome shotgun (WGS) entry which is preliminary data.</text>
</comment>
<organism evidence="2 3">
    <name type="scientific">Halobacteriovorax marinus</name>
    <dbReference type="NCBI Taxonomy" id="97084"/>
    <lineage>
        <taxon>Bacteria</taxon>
        <taxon>Pseudomonadati</taxon>
        <taxon>Bdellovibrionota</taxon>
        <taxon>Bacteriovoracia</taxon>
        <taxon>Bacteriovoracales</taxon>
        <taxon>Halobacteriovoraceae</taxon>
        <taxon>Halobacteriovorax</taxon>
    </lineage>
</organism>
<accession>A0A1Y5F2M3</accession>
<proteinExistence type="predicted"/>
<feature type="transmembrane region" description="Helical" evidence="1">
    <location>
        <begin position="661"/>
        <end position="683"/>
    </location>
</feature>
<keyword evidence="1" id="KW-1133">Transmembrane helix</keyword>
<dbReference type="Proteomes" id="UP000196531">
    <property type="component" value="Unassembled WGS sequence"/>
</dbReference>
<evidence type="ECO:0000256" key="1">
    <source>
        <dbReference type="SAM" id="Phobius"/>
    </source>
</evidence>